<feature type="binding site" evidence="9">
    <location>
        <position position="267"/>
    </location>
    <ligand>
        <name>K(+)</name>
        <dbReference type="ChEBI" id="CHEBI:29103"/>
    </ligand>
</feature>
<keyword evidence="5 9" id="KW-0067">ATP-binding</keyword>
<comment type="function">
    <text evidence="9">Catalyzes the phosphorylation of ribose at O-5 in a reaction requiring ATP and magnesium. The resulting D-ribose-5-phosphate can then be used either for sythesis of nucleotides, histidine, and tryptophan, or as a component of the pentose phosphate pathway.</text>
</comment>
<dbReference type="PANTHER" id="PTHR10584">
    <property type="entry name" value="SUGAR KINASE"/>
    <property type="match status" value="1"/>
</dbReference>
<dbReference type="Proteomes" id="UP000248975">
    <property type="component" value="Unassembled WGS sequence"/>
</dbReference>
<feature type="binding site" evidence="9">
    <location>
        <position position="230"/>
    </location>
    <ligand>
        <name>K(+)</name>
        <dbReference type="ChEBI" id="CHEBI:29103"/>
    </ligand>
</feature>
<organism evidence="11 12">
    <name type="scientific">Cereibacter sphaeroides</name>
    <name type="common">Rhodobacter sphaeroides</name>
    <dbReference type="NCBI Taxonomy" id="1063"/>
    <lineage>
        <taxon>Bacteria</taxon>
        <taxon>Pseudomonadati</taxon>
        <taxon>Pseudomonadota</taxon>
        <taxon>Alphaproteobacteria</taxon>
        <taxon>Rhodobacterales</taxon>
        <taxon>Paracoccaceae</taxon>
        <taxon>Cereibacter</taxon>
    </lineage>
</organism>
<dbReference type="EMBL" id="QFQS01000002">
    <property type="protein sequence ID" value="PZQ97675.1"/>
    <property type="molecule type" value="Genomic_DNA"/>
</dbReference>
<feature type="binding site" evidence="9">
    <location>
        <begin position="233"/>
        <end position="234"/>
    </location>
    <ligand>
        <name>ATP</name>
        <dbReference type="ChEBI" id="CHEBI:30616"/>
    </ligand>
</feature>
<dbReference type="CDD" id="cd01174">
    <property type="entry name" value="ribokinase"/>
    <property type="match status" value="1"/>
</dbReference>
<protein>
    <recommendedName>
        <fullName evidence="9">Ribokinase</fullName>
        <shortName evidence="9">RK</shortName>
        <ecNumber evidence="9">2.7.1.15</ecNumber>
    </recommendedName>
</protein>
<evidence type="ECO:0000256" key="8">
    <source>
        <dbReference type="ARBA" id="ARBA00023277"/>
    </source>
</evidence>
<comment type="caution">
    <text evidence="11">The sequence shown here is derived from an EMBL/GenBank/DDBJ whole genome shotgun (WGS) entry which is preliminary data.</text>
</comment>
<evidence type="ECO:0000313" key="11">
    <source>
        <dbReference type="EMBL" id="PZQ97675.1"/>
    </source>
</evidence>
<feature type="binding site" evidence="9">
    <location>
        <position position="136"/>
    </location>
    <ligand>
        <name>substrate</name>
    </ligand>
</feature>
<dbReference type="EC" id="2.7.1.15" evidence="9"/>
<dbReference type="AlphaFoldDB" id="A0A2W5SEF1"/>
<dbReference type="GO" id="GO:0019303">
    <property type="term" value="P:D-ribose catabolic process"/>
    <property type="evidence" value="ECO:0007669"/>
    <property type="project" value="UniProtKB-UniRule"/>
</dbReference>
<feature type="binding site" evidence="9">
    <location>
        <position position="234"/>
    </location>
    <ligand>
        <name>substrate</name>
    </ligand>
</feature>
<keyword evidence="7 9" id="KW-0630">Potassium</keyword>
<keyword evidence="9" id="KW-0963">Cytoplasm</keyword>
<dbReference type="GO" id="GO:0005737">
    <property type="term" value="C:cytoplasm"/>
    <property type="evidence" value="ECO:0007669"/>
    <property type="project" value="UniProtKB-SubCell"/>
</dbReference>
<comment type="subunit">
    <text evidence="9">Homodimer.</text>
</comment>
<evidence type="ECO:0000259" key="10">
    <source>
        <dbReference type="Pfam" id="PF00294"/>
    </source>
</evidence>
<evidence type="ECO:0000256" key="7">
    <source>
        <dbReference type="ARBA" id="ARBA00022958"/>
    </source>
</evidence>
<evidence type="ECO:0000256" key="6">
    <source>
        <dbReference type="ARBA" id="ARBA00022842"/>
    </source>
</evidence>
<evidence type="ECO:0000256" key="2">
    <source>
        <dbReference type="ARBA" id="ARBA00022723"/>
    </source>
</evidence>
<comment type="caution">
    <text evidence="9">Lacks conserved residue(s) required for the propagation of feature annotation.</text>
</comment>
<comment type="subcellular location">
    <subcellularLocation>
        <location evidence="9">Cytoplasm</location>
    </subcellularLocation>
</comment>
<dbReference type="PANTHER" id="PTHR10584:SF166">
    <property type="entry name" value="RIBOKINASE"/>
    <property type="match status" value="1"/>
</dbReference>
<feature type="active site" description="Proton acceptor" evidence="9">
    <location>
        <position position="234"/>
    </location>
</feature>
<dbReference type="GO" id="GO:0004747">
    <property type="term" value="F:ribokinase activity"/>
    <property type="evidence" value="ECO:0007669"/>
    <property type="project" value="UniProtKB-UniRule"/>
</dbReference>
<proteinExistence type="inferred from homology"/>
<feature type="binding site" evidence="9">
    <location>
        <begin position="10"/>
        <end position="12"/>
    </location>
    <ligand>
        <name>substrate</name>
    </ligand>
</feature>
<dbReference type="InterPro" id="IPR011611">
    <property type="entry name" value="PfkB_dom"/>
</dbReference>
<dbReference type="UniPathway" id="UPA00916">
    <property type="reaction ID" value="UER00889"/>
</dbReference>
<comment type="pathway">
    <text evidence="9">Carbohydrate metabolism; D-ribose degradation; D-ribose 5-phosphate from beta-D-ribopyranose: step 2/2.</text>
</comment>
<dbReference type="HAMAP" id="MF_01987">
    <property type="entry name" value="Ribokinase"/>
    <property type="match status" value="1"/>
</dbReference>
<dbReference type="PRINTS" id="PR00990">
    <property type="entry name" value="RIBOKINASE"/>
</dbReference>
<evidence type="ECO:0000313" key="12">
    <source>
        <dbReference type="Proteomes" id="UP000248975"/>
    </source>
</evidence>
<dbReference type="GO" id="GO:0046872">
    <property type="term" value="F:metal ion binding"/>
    <property type="evidence" value="ECO:0007669"/>
    <property type="project" value="UniProtKB-KW"/>
</dbReference>
<feature type="binding site" evidence="9">
    <location>
        <position position="228"/>
    </location>
    <ligand>
        <name>K(+)</name>
        <dbReference type="ChEBI" id="CHEBI:29103"/>
    </ligand>
</feature>
<comment type="similarity">
    <text evidence="9">Belongs to the carbohydrate kinase PfkB family. Ribokinase subfamily.</text>
</comment>
<feature type="binding site" evidence="9">
    <location>
        <position position="269"/>
    </location>
    <ligand>
        <name>K(+)</name>
        <dbReference type="ChEBI" id="CHEBI:29103"/>
    </ligand>
</feature>
<dbReference type="GO" id="GO:0005524">
    <property type="term" value="F:ATP binding"/>
    <property type="evidence" value="ECO:0007669"/>
    <property type="project" value="UniProtKB-UniRule"/>
</dbReference>
<dbReference type="InterPro" id="IPR029056">
    <property type="entry name" value="Ribokinase-like"/>
</dbReference>
<evidence type="ECO:0000256" key="1">
    <source>
        <dbReference type="ARBA" id="ARBA00022679"/>
    </source>
</evidence>
<dbReference type="Pfam" id="PF00294">
    <property type="entry name" value="PfkB"/>
    <property type="match status" value="1"/>
</dbReference>
<keyword evidence="2 9" id="KW-0479">Metal-binding</keyword>
<dbReference type="SUPFAM" id="SSF53613">
    <property type="entry name" value="Ribokinase-like"/>
    <property type="match status" value="1"/>
</dbReference>
<evidence type="ECO:0000256" key="4">
    <source>
        <dbReference type="ARBA" id="ARBA00022777"/>
    </source>
</evidence>
<feature type="binding site" evidence="9">
    <location>
        <begin position="201"/>
        <end position="206"/>
    </location>
    <ligand>
        <name>ATP</name>
        <dbReference type="ChEBI" id="CHEBI:30616"/>
    </ligand>
</feature>
<keyword evidence="3 9" id="KW-0547">Nucleotide-binding</keyword>
<feature type="binding site" evidence="9">
    <location>
        <position position="264"/>
    </location>
    <ligand>
        <name>K(+)</name>
        <dbReference type="ChEBI" id="CHEBI:29103"/>
    </ligand>
</feature>
<keyword evidence="1 9" id="KW-0808">Transferase</keyword>
<feature type="binding site" evidence="9">
    <location>
        <begin position="38"/>
        <end position="42"/>
    </location>
    <ligand>
        <name>substrate</name>
    </ligand>
</feature>
<accession>A0A2W5SEF1</accession>
<feature type="domain" description="Carbohydrate kinase PfkB" evidence="10">
    <location>
        <begin position="5"/>
        <end position="275"/>
    </location>
</feature>
<reference evidence="11 12" key="1">
    <citation type="submission" date="2017-08" db="EMBL/GenBank/DDBJ databases">
        <title>Infants hospitalized years apart are colonized by the same room-sourced microbial strains.</title>
        <authorList>
            <person name="Brooks B."/>
            <person name="Olm M.R."/>
            <person name="Firek B.A."/>
            <person name="Baker R."/>
            <person name="Thomas B.C."/>
            <person name="Morowitz M.J."/>
            <person name="Banfield J.F."/>
        </authorList>
    </citation>
    <scope>NUCLEOTIDE SEQUENCE [LARGE SCALE GENOMIC DNA]</scope>
    <source>
        <strain evidence="11">S2_003_000_R2_11</strain>
    </source>
</reference>
<comment type="cofactor">
    <cofactor evidence="9">
        <name>Mg(2+)</name>
        <dbReference type="ChEBI" id="CHEBI:18420"/>
    </cofactor>
    <text evidence="9">Requires a divalent cation, most likely magnesium in vivo, as an electrophilic catalyst to aid phosphoryl group transfer. It is the chelate of the metal and the nucleotide that is the actual substrate.</text>
</comment>
<comment type="activity regulation">
    <text evidence="9">Activated by a monovalent cation that binds near, but not in, the active site. The most likely occupant of the site in vivo is potassium. Ion binding induces a conformational change that may alter substrate affinity.</text>
</comment>
<comment type="catalytic activity">
    <reaction evidence="9">
        <text>D-ribose + ATP = D-ribose 5-phosphate + ADP + H(+)</text>
        <dbReference type="Rhea" id="RHEA:13697"/>
        <dbReference type="ChEBI" id="CHEBI:15378"/>
        <dbReference type="ChEBI" id="CHEBI:30616"/>
        <dbReference type="ChEBI" id="CHEBI:47013"/>
        <dbReference type="ChEBI" id="CHEBI:78346"/>
        <dbReference type="ChEBI" id="CHEBI:456216"/>
        <dbReference type="EC" id="2.7.1.15"/>
    </reaction>
</comment>
<keyword evidence="4 9" id="KW-0418">Kinase</keyword>
<dbReference type="InterPro" id="IPR002139">
    <property type="entry name" value="Ribo/fructo_kinase"/>
</dbReference>
<sequence length="289" mass="29957">MAVWTFGSINIDHVYRVPHLPRAGETLAAHEYSMGLGGKGANQSVAAARAGARAVHIGAVGPEGRWARDMLDDYGVDIAHVAIAEMPSGHAIINVDPAAENAIVIFSGANHSFTAETVGEALAFAHPGDTLLLQNETSAQADAARIGKEMGLRVIYSAAPFLVSSVKAVLPHVSMLVMNEGEAAELRAAFGQMPEIDMIVTRGGDGAEWLSPGRQTIRVPAFRVTPVDTTGAGDCFTGTLAAALDAGLEPAAAMRRASAAAAIQVTRPGAAQAMPSVDEVDAFLARNPT</sequence>
<evidence type="ECO:0000256" key="9">
    <source>
        <dbReference type="HAMAP-Rule" id="MF_01987"/>
    </source>
</evidence>
<dbReference type="InterPro" id="IPR011877">
    <property type="entry name" value="Ribokinase"/>
</dbReference>
<feature type="binding site" evidence="9">
    <location>
        <position position="179"/>
    </location>
    <ligand>
        <name>ATP</name>
        <dbReference type="ChEBI" id="CHEBI:30616"/>
    </ligand>
</feature>
<keyword evidence="8 9" id="KW-0119">Carbohydrate metabolism</keyword>
<dbReference type="Gene3D" id="3.40.1190.20">
    <property type="match status" value="1"/>
</dbReference>
<evidence type="ECO:0000256" key="5">
    <source>
        <dbReference type="ARBA" id="ARBA00022840"/>
    </source>
</evidence>
<gene>
    <name evidence="9" type="primary">rbsK</name>
    <name evidence="11" type="ORF">DI533_10900</name>
</gene>
<keyword evidence="6 9" id="KW-0460">Magnesium</keyword>
<evidence type="ECO:0000256" key="3">
    <source>
        <dbReference type="ARBA" id="ARBA00022741"/>
    </source>
</evidence>
<name>A0A2W5SEF1_CERSP</name>